<dbReference type="EMBL" id="JACAZI010000023">
    <property type="protein sequence ID" value="KAF7336188.1"/>
    <property type="molecule type" value="Genomic_DNA"/>
</dbReference>
<comment type="caution">
    <text evidence="2">The sequence shown here is derived from an EMBL/GenBank/DDBJ whole genome shotgun (WGS) entry which is preliminary data.</text>
</comment>
<organism evidence="2 3">
    <name type="scientific">Mycena venus</name>
    <dbReference type="NCBI Taxonomy" id="2733690"/>
    <lineage>
        <taxon>Eukaryota</taxon>
        <taxon>Fungi</taxon>
        <taxon>Dikarya</taxon>
        <taxon>Basidiomycota</taxon>
        <taxon>Agaricomycotina</taxon>
        <taxon>Agaricomycetes</taxon>
        <taxon>Agaricomycetidae</taxon>
        <taxon>Agaricales</taxon>
        <taxon>Marasmiineae</taxon>
        <taxon>Mycenaceae</taxon>
        <taxon>Mycena</taxon>
    </lineage>
</organism>
<dbReference type="Proteomes" id="UP000620124">
    <property type="component" value="Unassembled WGS sequence"/>
</dbReference>
<proteinExistence type="predicted"/>
<reference evidence="2" key="1">
    <citation type="submission" date="2020-05" db="EMBL/GenBank/DDBJ databases">
        <title>Mycena genomes resolve the evolution of fungal bioluminescence.</title>
        <authorList>
            <person name="Tsai I.J."/>
        </authorList>
    </citation>
    <scope>NUCLEOTIDE SEQUENCE</scope>
    <source>
        <strain evidence="2">CCC161011</strain>
    </source>
</reference>
<feature type="chain" id="PRO_5034138507" evidence="1">
    <location>
        <begin position="20"/>
        <end position="192"/>
    </location>
</feature>
<sequence>MFSRVLTLAVCALAVVVHAAPSFQTPMGVPAVSFNLNVNVNIPSIAAAVPAVPPGKYNIVNHASKHLLRGRLDKTGTDSVFDGPAEEGSYAVWRVVPVRGTDKVNIYMVGLPTVVVDSDSNKEIALGSVTTSPASYTIKPVDIGEGGVLLFTIGFQDKVWTLANATAKVSSVTIEDLSEEGKDEGLWEFVRV</sequence>
<keyword evidence="1" id="KW-0732">Signal</keyword>
<evidence type="ECO:0000313" key="3">
    <source>
        <dbReference type="Proteomes" id="UP000620124"/>
    </source>
</evidence>
<dbReference type="AlphaFoldDB" id="A0A8H6X839"/>
<keyword evidence="3" id="KW-1185">Reference proteome</keyword>
<evidence type="ECO:0000313" key="2">
    <source>
        <dbReference type="EMBL" id="KAF7336188.1"/>
    </source>
</evidence>
<gene>
    <name evidence="2" type="ORF">MVEN_02166400</name>
</gene>
<protein>
    <submittedName>
        <fullName evidence="2">Uncharacterized protein</fullName>
    </submittedName>
</protein>
<name>A0A8H6X839_9AGAR</name>
<evidence type="ECO:0000256" key="1">
    <source>
        <dbReference type="SAM" id="SignalP"/>
    </source>
</evidence>
<feature type="signal peptide" evidence="1">
    <location>
        <begin position="1"/>
        <end position="19"/>
    </location>
</feature>
<accession>A0A8H6X839</accession>